<feature type="domain" description="Reverse transcriptase/retrotransposon-derived protein RNase H-like" evidence="1">
    <location>
        <begin position="133"/>
        <end position="171"/>
    </location>
</feature>
<proteinExistence type="predicted"/>
<comment type="caution">
    <text evidence="2">The sequence shown here is derived from an EMBL/GenBank/DDBJ whole genome shotgun (WGS) entry which is preliminary data.</text>
</comment>
<dbReference type="SUPFAM" id="SSF56672">
    <property type="entry name" value="DNA/RNA polymerases"/>
    <property type="match status" value="1"/>
</dbReference>
<organism evidence="2 3">
    <name type="scientific">Ranatra chinensis</name>
    <dbReference type="NCBI Taxonomy" id="642074"/>
    <lineage>
        <taxon>Eukaryota</taxon>
        <taxon>Metazoa</taxon>
        <taxon>Ecdysozoa</taxon>
        <taxon>Arthropoda</taxon>
        <taxon>Hexapoda</taxon>
        <taxon>Insecta</taxon>
        <taxon>Pterygota</taxon>
        <taxon>Neoptera</taxon>
        <taxon>Paraneoptera</taxon>
        <taxon>Hemiptera</taxon>
        <taxon>Heteroptera</taxon>
        <taxon>Panheteroptera</taxon>
        <taxon>Nepomorpha</taxon>
        <taxon>Nepidae</taxon>
        <taxon>Ranatrinae</taxon>
        <taxon>Ranatra</taxon>
    </lineage>
</organism>
<evidence type="ECO:0000313" key="2">
    <source>
        <dbReference type="EMBL" id="KAL1140047.1"/>
    </source>
</evidence>
<dbReference type="InterPro" id="IPR043128">
    <property type="entry name" value="Rev_trsase/Diguanyl_cyclase"/>
</dbReference>
<dbReference type="Gene3D" id="3.30.70.270">
    <property type="match status" value="1"/>
</dbReference>
<dbReference type="GO" id="GO:0071897">
    <property type="term" value="P:DNA biosynthetic process"/>
    <property type="evidence" value="ECO:0007669"/>
    <property type="project" value="UniProtKB-ARBA"/>
</dbReference>
<gene>
    <name evidence="2" type="ORF">AAG570_007024</name>
</gene>
<dbReference type="InterPro" id="IPR041577">
    <property type="entry name" value="RT_RNaseH_2"/>
</dbReference>
<accession>A0ABD0Z8E4</accession>
<dbReference type="AlphaFoldDB" id="A0ABD0Z8E4"/>
<protein>
    <recommendedName>
        <fullName evidence="1">Reverse transcriptase/retrotransposon-derived protein RNase H-like domain-containing protein</fullName>
    </recommendedName>
</protein>
<dbReference type="Pfam" id="PF17919">
    <property type="entry name" value="RT_RNaseH_2"/>
    <property type="match status" value="1"/>
</dbReference>
<evidence type="ECO:0000313" key="3">
    <source>
        <dbReference type="Proteomes" id="UP001558652"/>
    </source>
</evidence>
<dbReference type="EMBL" id="JBFDAA010000002">
    <property type="protein sequence ID" value="KAL1140047.1"/>
    <property type="molecule type" value="Genomic_DNA"/>
</dbReference>
<dbReference type="PANTHER" id="PTHR33064:SF37">
    <property type="entry name" value="RIBONUCLEASE H"/>
    <property type="match status" value="1"/>
</dbReference>
<dbReference type="InterPro" id="IPR051320">
    <property type="entry name" value="Viral_Replic_Matur_Polypro"/>
</dbReference>
<sequence length="178" mass="20514">MFVYIEDILVSSVDHKQHEFHLREVIRRLAKRTNISLQKCPSLRPGQFSGLQDFFFRNITKNLDEIKSYPRPETVDGHRKFLGMVNFYRSLTHAAETLKELNKYLQGSKNNDLTPVIWFEAAAFDKTEQSQNLDASDIGVGAVLQQHDQGTWIPPGFFSTTLTEAQQKYSIGNSWQFT</sequence>
<name>A0ABD0Z8E4_9HEMI</name>
<keyword evidence="3" id="KW-1185">Reference proteome</keyword>
<reference evidence="2 3" key="1">
    <citation type="submission" date="2024-07" db="EMBL/GenBank/DDBJ databases">
        <title>Chromosome-level genome assembly of the water stick insect Ranatra chinensis (Heteroptera: Nepidae).</title>
        <authorList>
            <person name="Liu X."/>
        </authorList>
    </citation>
    <scope>NUCLEOTIDE SEQUENCE [LARGE SCALE GENOMIC DNA]</scope>
    <source>
        <strain evidence="2">Cailab_2021Rc</strain>
        <tissue evidence="2">Muscle</tissue>
    </source>
</reference>
<dbReference type="InterPro" id="IPR043502">
    <property type="entry name" value="DNA/RNA_pol_sf"/>
</dbReference>
<dbReference type="PANTHER" id="PTHR33064">
    <property type="entry name" value="POL PROTEIN"/>
    <property type="match status" value="1"/>
</dbReference>
<dbReference type="Proteomes" id="UP001558652">
    <property type="component" value="Unassembled WGS sequence"/>
</dbReference>
<evidence type="ECO:0000259" key="1">
    <source>
        <dbReference type="Pfam" id="PF17919"/>
    </source>
</evidence>